<evidence type="ECO:0000259" key="6">
    <source>
        <dbReference type="Pfam" id="PF08543"/>
    </source>
</evidence>
<dbReference type="PANTHER" id="PTHR10534">
    <property type="entry name" value="PYRIDOXAL KINASE"/>
    <property type="match status" value="1"/>
</dbReference>
<evidence type="ECO:0000256" key="5">
    <source>
        <dbReference type="ARBA" id="ARBA00022840"/>
    </source>
</evidence>
<dbReference type="RefSeq" id="WP_052692458.1">
    <property type="nucleotide sequence ID" value="NZ_BAAARB010000018.1"/>
</dbReference>
<dbReference type="Proteomes" id="UP001501170">
    <property type="component" value="Unassembled WGS sequence"/>
</dbReference>
<keyword evidence="2" id="KW-0808">Transferase</keyword>
<protein>
    <recommendedName>
        <fullName evidence="1">pyridoxal kinase</fullName>
        <ecNumber evidence="1">2.7.1.35</ecNumber>
    </recommendedName>
</protein>
<dbReference type="EMBL" id="BAAARB010000018">
    <property type="protein sequence ID" value="GAA2387935.1"/>
    <property type="molecule type" value="Genomic_DNA"/>
</dbReference>
<evidence type="ECO:0000256" key="2">
    <source>
        <dbReference type="ARBA" id="ARBA00022679"/>
    </source>
</evidence>
<dbReference type="PANTHER" id="PTHR10534:SF15">
    <property type="entry name" value="PYRIDOXINE_PYRIDOXAL_PYRIDOXAMINE KINASE"/>
    <property type="match status" value="1"/>
</dbReference>
<feature type="domain" description="Pyridoxamine kinase/Phosphomethylpyrimidine kinase" evidence="6">
    <location>
        <begin position="29"/>
        <end position="277"/>
    </location>
</feature>
<accession>A0ABN3HV10</accession>
<name>A0ABN3HV10_9ACTN</name>
<evidence type="ECO:0000313" key="8">
    <source>
        <dbReference type="Proteomes" id="UP001501170"/>
    </source>
</evidence>
<evidence type="ECO:0000256" key="3">
    <source>
        <dbReference type="ARBA" id="ARBA00022741"/>
    </source>
</evidence>
<keyword evidence="5" id="KW-0067">ATP-binding</keyword>
<dbReference type="InterPro" id="IPR013749">
    <property type="entry name" value="PM/HMP-P_kinase-1"/>
</dbReference>
<dbReference type="Gene3D" id="3.40.1190.20">
    <property type="match status" value="1"/>
</dbReference>
<keyword evidence="3" id="KW-0547">Nucleotide-binding</keyword>
<comment type="caution">
    <text evidence="7">The sequence shown here is derived from an EMBL/GenBank/DDBJ whole genome shotgun (WGS) entry which is preliminary data.</text>
</comment>
<evidence type="ECO:0000256" key="1">
    <source>
        <dbReference type="ARBA" id="ARBA00012104"/>
    </source>
</evidence>
<reference evidence="7 8" key="1">
    <citation type="journal article" date="2019" name="Int. J. Syst. Evol. Microbiol.">
        <title>The Global Catalogue of Microorganisms (GCM) 10K type strain sequencing project: providing services to taxonomists for standard genome sequencing and annotation.</title>
        <authorList>
            <consortium name="The Broad Institute Genomics Platform"/>
            <consortium name="The Broad Institute Genome Sequencing Center for Infectious Disease"/>
            <person name="Wu L."/>
            <person name="Ma J."/>
        </authorList>
    </citation>
    <scope>NUCLEOTIDE SEQUENCE [LARGE SCALE GENOMIC DNA]</scope>
    <source>
        <strain evidence="7 8">JCM 16227</strain>
    </source>
</reference>
<keyword evidence="8" id="KW-1185">Reference proteome</keyword>
<evidence type="ECO:0000313" key="7">
    <source>
        <dbReference type="EMBL" id="GAA2387935.1"/>
    </source>
</evidence>
<proteinExistence type="predicted"/>
<dbReference type="EC" id="2.7.1.35" evidence="1"/>
<gene>
    <name evidence="7" type="primary">pdxK</name>
    <name evidence="7" type="ORF">GCM10009855_30110</name>
</gene>
<sequence>MYTTDDARDFELDPRPARVVAFGSQLVFGSVGLNAAMPVYEEAGVRCAAVPTLVLSNLPHYPSVQTVEVTPEWIDAALRDLGATGALRAVEAIAVGYLASPGQAHAIAAWYRSLDERERPPLILDPTFGDSDVGFYTDPAVAPALRDALVPLAAVLTPNRFELEHLVGPEHPAGEASDEADSGITGLARRLLLPAGRAPSDHCTVIVTGVHTDAGVIDNLIVTADEQRTVSGPEIATWAKGLGDTFTAALVTRLLTGDDVHAAVAAAAARVRYAIEHR</sequence>
<dbReference type="InterPro" id="IPR004625">
    <property type="entry name" value="PyrdxlKinase"/>
</dbReference>
<dbReference type="InterPro" id="IPR029056">
    <property type="entry name" value="Ribokinase-like"/>
</dbReference>
<evidence type="ECO:0000256" key="4">
    <source>
        <dbReference type="ARBA" id="ARBA00022777"/>
    </source>
</evidence>
<dbReference type="SUPFAM" id="SSF53613">
    <property type="entry name" value="Ribokinase-like"/>
    <property type="match status" value="1"/>
</dbReference>
<organism evidence="7 8">
    <name type="scientific">Gordonia cholesterolivorans</name>
    <dbReference type="NCBI Taxonomy" id="559625"/>
    <lineage>
        <taxon>Bacteria</taxon>
        <taxon>Bacillati</taxon>
        <taxon>Actinomycetota</taxon>
        <taxon>Actinomycetes</taxon>
        <taxon>Mycobacteriales</taxon>
        <taxon>Gordoniaceae</taxon>
        <taxon>Gordonia</taxon>
    </lineage>
</organism>
<keyword evidence="4 7" id="KW-0418">Kinase</keyword>
<dbReference type="GO" id="GO:0016301">
    <property type="term" value="F:kinase activity"/>
    <property type="evidence" value="ECO:0007669"/>
    <property type="project" value="UniProtKB-KW"/>
</dbReference>
<dbReference type="Pfam" id="PF08543">
    <property type="entry name" value="Phos_pyr_kin"/>
    <property type="match status" value="1"/>
</dbReference>